<dbReference type="EMBL" id="CADEAL010003323">
    <property type="protein sequence ID" value="CAB1444177.1"/>
    <property type="molecule type" value="Genomic_DNA"/>
</dbReference>
<gene>
    <name evidence="1" type="ORF">PLEPLA_LOCUS31893</name>
</gene>
<organism evidence="1 2">
    <name type="scientific">Pleuronectes platessa</name>
    <name type="common">European plaice</name>
    <dbReference type="NCBI Taxonomy" id="8262"/>
    <lineage>
        <taxon>Eukaryota</taxon>
        <taxon>Metazoa</taxon>
        <taxon>Chordata</taxon>
        <taxon>Craniata</taxon>
        <taxon>Vertebrata</taxon>
        <taxon>Euteleostomi</taxon>
        <taxon>Actinopterygii</taxon>
        <taxon>Neopterygii</taxon>
        <taxon>Teleostei</taxon>
        <taxon>Neoteleostei</taxon>
        <taxon>Acanthomorphata</taxon>
        <taxon>Carangaria</taxon>
        <taxon>Pleuronectiformes</taxon>
        <taxon>Pleuronectoidei</taxon>
        <taxon>Pleuronectidae</taxon>
        <taxon>Pleuronectes</taxon>
    </lineage>
</organism>
<sequence>QLRQPLYTEQRDYTRTQKLHYTPSLSTPSQKAATMWLNAAVPANCPHVLGMAGVGTGYRRTLNCLSRNIRSTILLAVPTHMALFFIF</sequence>
<keyword evidence="2" id="KW-1185">Reference proteome</keyword>
<evidence type="ECO:0000313" key="1">
    <source>
        <dbReference type="EMBL" id="CAB1444177.1"/>
    </source>
</evidence>
<protein>
    <submittedName>
        <fullName evidence="1">Uncharacterized protein</fullName>
    </submittedName>
</protein>
<reference evidence="1" key="1">
    <citation type="submission" date="2020-03" db="EMBL/GenBank/DDBJ databases">
        <authorList>
            <person name="Weist P."/>
        </authorList>
    </citation>
    <scope>NUCLEOTIDE SEQUENCE</scope>
</reference>
<proteinExistence type="predicted"/>
<comment type="caution">
    <text evidence="1">The sequence shown here is derived from an EMBL/GenBank/DDBJ whole genome shotgun (WGS) entry which is preliminary data.</text>
</comment>
<accession>A0A9N7Z085</accession>
<feature type="non-terminal residue" evidence="1">
    <location>
        <position position="1"/>
    </location>
</feature>
<dbReference type="Proteomes" id="UP001153269">
    <property type="component" value="Unassembled WGS sequence"/>
</dbReference>
<dbReference type="AlphaFoldDB" id="A0A9N7Z085"/>
<evidence type="ECO:0000313" key="2">
    <source>
        <dbReference type="Proteomes" id="UP001153269"/>
    </source>
</evidence>
<name>A0A9N7Z085_PLEPL</name>